<sequence length="1002" mass="118510">MDNIKEVFENKLKIDSKTVSIDSLFNNEDKLRNTNYKPSYQRNYVWDDEKATYFVESILLGTEIPPLIYFRNISKVEVIDGRQRYQTILRFINNEFKLKKSGLKKLSTKDFISKNFDSLEKKYRDLIYDTKLRIIEFSFNTKIGITDAIEDSVKKEIFKRYNSGITPLKTSEIDKADFLFDNVNDYFKKEVISDKRFFDTLKSLFHFEKFNEEILLKKIRELLVIDNIPIKYYSVKKSNIINQFYEFLFEDFESVDIKELHNTFTAKINILERVKNRISKSEDYNRLISECLFWALSIYQKEKGNLNINNSEIEKIASYIDDNIEQYIMDRSSFAIHIKNRYENVSKIFKKLFNINFNVYLKDSDVFNSQLKLIDNTIDSSEVISFESLRINKPEPSSLSIDDIRRSMKKLKFIIRPQYQRNEVIDKKKASAIIESILLGIKIPPIFVYKNLDGISEVIDGQQRILSILGFLGEDFINTDNEFESTKKDDYSLNLKNSLLSDLTSKKFKDLSPEYQEKINNYDLWVVEIDKKYNDSFDPVDLFIRLNYKPYPIKIDSFEMWNSYISRDLIDSIKGVFDNNKDWFYFRKSTTRMENENILTALIYLQFQYNFSKESDKDYSALDYYKVGNRINFRLRSKPDLTRTLENDPQRFIYVCNVFEADFLYKLRLLISSPTQKNLALSLDYLLCVDNGRRSQQSLYALWYFLNEINIEQIKENSRDIITDIRSLFTQMNNVSNLEAFNSSVRRFKERHSNSLKKDAIVKIRLESVIKISKGVDKDYIGKSNKKESNSELIDFFGVFNGTIDKSYININAPEDIKKTLRSTFSQSRIYLNNSNSITNFNVYLENEKDTYVDNSNWVITLKRPGFLLEYLYLIFSSREFFHSSVNDHVKLGRTKIGNFQIPILTEIDQSVFKDLYWIIQSENDKAKKVYFINLVNQILRFMLNSETFNLENTNLLNVIHNLRKDIDSSQNDSDLLYKSLSNSNSFISSFILRMNYLIHNV</sequence>
<name>A0ABX7CVB9_SPHMU</name>
<organism evidence="2 3">
    <name type="scientific">Sphingobacterium multivorum</name>
    <dbReference type="NCBI Taxonomy" id="28454"/>
    <lineage>
        <taxon>Bacteria</taxon>
        <taxon>Pseudomonadati</taxon>
        <taxon>Bacteroidota</taxon>
        <taxon>Sphingobacteriia</taxon>
        <taxon>Sphingobacteriales</taxon>
        <taxon>Sphingobacteriaceae</taxon>
        <taxon>Sphingobacterium</taxon>
    </lineage>
</organism>
<evidence type="ECO:0000313" key="3">
    <source>
        <dbReference type="Proteomes" id="UP000595498"/>
    </source>
</evidence>
<evidence type="ECO:0000313" key="2">
    <source>
        <dbReference type="EMBL" id="QQT55345.1"/>
    </source>
</evidence>
<proteinExistence type="predicted"/>
<dbReference type="Pfam" id="PF03235">
    <property type="entry name" value="GmrSD_N"/>
    <property type="match status" value="2"/>
</dbReference>
<dbReference type="PANTHER" id="PTHR39639">
    <property type="entry name" value="CHROMOSOME 16, WHOLE GENOME SHOTGUN SEQUENCE"/>
    <property type="match status" value="1"/>
</dbReference>
<feature type="domain" description="GmrSD restriction endonucleases N-terminal" evidence="1">
    <location>
        <begin position="23"/>
        <end position="178"/>
    </location>
</feature>
<feature type="domain" description="GmrSD restriction endonucleases N-terminal" evidence="1">
    <location>
        <begin position="411"/>
        <end position="549"/>
    </location>
</feature>
<dbReference type="PANTHER" id="PTHR39639:SF1">
    <property type="entry name" value="DUF262 DOMAIN-CONTAINING PROTEIN"/>
    <property type="match status" value="1"/>
</dbReference>
<dbReference type="EMBL" id="CP068224">
    <property type="protein sequence ID" value="QQT55345.1"/>
    <property type="molecule type" value="Genomic_DNA"/>
</dbReference>
<protein>
    <submittedName>
        <fullName evidence="2">DUF262 domain-containing protein</fullName>
    </submittedName>
</protein>
<dbReference type="InterPro" id="IPR004919">
    <property type="entry name" value="GmrSD_N"/>
</dbReference>
<reference evidence="2 3" key="1">
    <citation type="submission" date="2021-01" db="EMBL/GenBank/DDBJ databases">
        <title>FDA dAtabase for Regulatory Grade micrObial Sequences (FDA-ARGOS): Supporting development and validation of Infectious Disease Dx tests.</title>
        <authorList>
            <person name="Sproer C."/>
            <person name="Gronow S."/>
            <person name="Severitt S."/>
            <person name="Schroder I."/>
            <person name="Tallon L."/>
            <person name="Sadzewicz L."/>
            <person name="Zhao X."/>
            <person name="Boylan J."/>
            <person name="Ott S."/>
            <person name="Bowen H."/>
            <person name="Vavikolanu K."/>
            <person name="Mehta A."/>
            <person name="Aluvathingal J."/>
            <person name="Nadendla S."/>
            <person name="Lowell S."/>
            <person name="Myers T."/>
            <person name="Yan Y."/>
            <person name="Sichtig H."/>
        </authorList>
    </citation>
    <scope>NUCLEOTIDE SEQUENCE [LARGE SCALE GENOMIC DNA]</scope>
    <source>
        <strain evidence="2 3">FDAARGOS_1141</strain>
    </source>
</reference>
<gene>
    <name evidence="2" type="ORF">I6I98_08855</name>
</gene>
<keyword evidence="3" id="KW-1185">Reference proteome</keyword>
<evidence type="ECO:0000259" key="1">
    <source>
        <dbReference type="Pfam" id="PF03235"/>
    </source>
</evidence>
<accession>A0ABX7CVB9</accession>
<dbReference type="Proteomes" id="UP000595498">
    <property type="component" value="Chromosome"/>
</dbReference>